<evidence type="ECO:0000256" key="6">
    <source>
        <dbReference type="ARBA" id="ARBA00023002"/>
    </source>
</evidence>
<dbReference type="AlphaFoldDB" id="K9TRI8"/>
<dbReference type="PANTHER" id="PTHR30521">
    <property type="entry name" value="DEFERROCHELATASE/PEROXIDASE"/>
    <property type="match status" value="1"/>
</dbReference>
<dbReference type="OrthoDB" id="9781066at2"/>
<dbReference type="GO" id="GO:0020037">
    <property type="term" value="F:heme binding"/>
    <property type="evidence" value="ECO:0007669"/>
    <property type="project" value="InterPro"/>
</dbReference>
<feature type="domain" description="Dyp-type peroxidase C-terminal" evidence="9">
    <location>
        <begin position="362"/>
        <end position="413"/>
    </location>
</feature>
<evidence type="ECO:0000256" key="7">
    <source>
        <dbReference type="ARBA" id="ARBA00023004"/>
    </source>
</evidence>
<dbReference type="PROSITE" id="PS51404">
    <property type="entry name" value="DYP_PEROXIDASE"/>
    <property type="match status" value="1"/>
</dbReference>
<dbReference type="KEGG" id="oac:Oscil6304_5535"/>
<evidence type="ECO:0000256" key="8">
    <source>
        <dbReference type="ARBA" id="ARBA00025737"/>
    </source>
</evidence>
<dbReference type="STRING" id="56110.Oscil6304_5535"/>
<dbReference type="GO" id="GO:0046872">
    <property type="term" value="F:metal ion binding"/>
    <property type="evidence" value="ECO:0007669"/>
    <property type="project" value="UniProtKB-KW"/>
</dbReference>
<evidence type="ECO:0000256" key="2">
    <source>
        <dbReference type="ARBA" id="ARBA00022559"/>
    </source>
</evidence>
<dbReference type="Proteomes" id="UP000010367">
    <property type="component" value="Chromosome"/>
</dbReference>
<keyword evidence="7" id="KW-0408">Iron</keyword>
<proteinExistence type="inferred from homology"/>
<protein>
    <submittedName>
        <fullName evidence="10">Putative iron-dependent peroxidase</fullName>
    </submittedName>
</protein>
<comment type="cofactor">
    <cofactor evidence="1">
        <name>heme b</name>
        <dbReference type="ChEBI" id="CHEBI:60344"/>
    </cofactor>
</comment>
<dbReference type="EMBL" id="CP003607">
    <property type="protein sequence ID" value="AFY85018.1"/>
    <property type="molecule type" value="Genomic_DNA"/>
</dbReference>
<dbReference type="InterPro" id="IPR011008">
    <property type="entry name" value="Dimeric_a/b-barrel"/>
</dbReference>
<dbReference type="Pfam" id="PF20628">
    <property type="entry name" value="Dyp_perox_C"/>
    <property type="match status" value="1"/>
</dbReference>
<keyword evidence="6" id="KW-0560">Oxidoreductase</keyword>
<dbReference type="HOGENOM" id="CLU_015125_2_0_3"/>
<evidence type="ECO:0000256" key="1">
    <source>
        <dbReference type="ARBA" id="ARBA00001970"/>
    </source>
</evidence>
<dbReference type="InterPro" id="IPR006314">
    <property type="entry name" value="Dyp_peroxidase"/>
</dbReference>
<dbReference type="GO" id="GO:0004601">
    <property type="term" value="F:peroxidase activity"/>
    <property type="evidence" value="ECO:0007669"/>
    <property type="project" value="UniProtKB-KW"/>
</dbReference>
<comment type="similarity">
    <text evidence="8">Belongs to the DyP-type peroxidase family.</text>
</comment>
<evidence type="ECO:0000313" key="11">
    <source>
        <dbReference type="Proteomes" id="UP000010367"/>
    </source>
</evidence>
<evidence type="ECO:0000256" key="5">
    <source>
        <dbReference type="ARBA" id="ARBA00022729"/>
    </source>
</evidence>
<evidence type="ECO:0000259" key="9">
    <source>
        <dbReference type="Pfam" id="PF20628"/>
    </source>
</evidence>
<keyword evidence="3" id="KW-0349">Heme</keyword>
<evidence type="ECO:0000256" key="4">
    <source>
        <dbReference type="ARBA" id="ARBA00022723"/>
    </source>
</evidence>
<keyword evidence="5" id="KW-0732">Signal</keyword>
<gene>
    <name evidence="10" type="ORF">Oscil6304_5535</name>
</gene>
<dbReference type="GO" id="GO:0005829">
    <property type="term" value="C:cytosol"/>
    <property type="evidence" value="ECO:0007669"/>
    <property type="project" value="TreeGrafter"/>
</dbReference>
<keyword evidence="4" id="KW-0479">Metal-binding</keyword>
<keyword evidence="11" id="KW-1185">Reference proteome</keyword>
<dbReference type="PATRIC" id="fig|56110.3.peg.6800"/>
<dbReference type="InterPro" id="IPR048328">
    <property type="entry name" value="Dyp_perox_C"/>
</dbReference>
<accession>K9TRI8</accession>
<dbReference type="RefSeq" id="WP_015151627.1">
    <property type="nucleotide sequence ID" value="NC_019693.1"/>
</dbReference>
<dbReference type="InParanoid" id="K9TRI8"/>
<organism evidence="10 11">
    <name type="scientific">Oscillatoria acuminata PCC 6304</name>
    <dbReference type="NCBI Taxonomy" id="56110"/>
    <lineage>
        <taxon>Bacteria</taxon>
        <taxon>Bacillati</taxon>
        <taxon>Cyanobacteriota</taxon>
        <taxon>Cyanophyceae</taxon>
        <taxon>Oscillatoriophycideae</taxon>
        <taxon>Oscillatoriales</taxon>
        <taxon>Oscillatoriaceae</taxon>
        <taxon>Oscillatoria</taxon>
    </lineage>
</organism>
<reference evidence="10 11" key="1">
    <citation type="submission" date="2012-06" db="EMBL/GenBank/DDBJ databases">
        <title>Finished chromosome of genome of Oscillatoria acuminata PCC 6304.</title>
        <authorList>
            <consortium name="US DOE Joint Genome Institute"/>
            <person name="Gugger M."/>
            <person name="Coursin T."/>
            <person name="Rippka R."/>
            <person name="Tandeau De Marsac N."/>
            <person name="Huntemann M."/>
            <person name="Wei C.-L."/>
            <person name="Han J."/>
            <person name="Detter J.C."/>
            <person name="Han C."/>
            <person name="Tapia R."/>
            <person name="Davenport K."/>
            <person name="Daligault H."/>
            <person name="Erkkila T."/>
            <person name="Gu W."/>
            <person name="Munk A.C.C."/>
            <person name="Teshima H."/>
            <person name="Xu Y."/>
            <person name="Chain P."/>
            <person name="Chen A."/>
            <person name="Krypides N."/>
            <person name="Mavromatis K."/>
            <person name="Markowitz V."/>
            <person name="Szeto E."/>
            <person name="Ivanova N."/>
            <person name="Mikhailova N."/>
            <person name="Ovchinnikova G."/>
            <person name="Pagani I."/>
            <person name="Pati A."/>
            <person name="Goodwin L."/>
            <person name="Peters L."/>
            <person name="Pitluck S."/>
            <person name="Woyke T."/>
            <person name="Kerfeld C."/>
        </authorList>
    </citation>
    <scope>NUCLEOTIDE SEQUENCE [LARGE SCALE GENOMIC DNA]</scope>
    <source>
        <strain evidence="10 11">PCC 6304</strain>
    </source>
</reference>
<name>K9TRI8_9CYAN</name>
<dbReference type="PANTHER" id="PTHR30521:SF4">
    <property type="entry name" value="DEFERROCHELATASE"/>
    <property type="match status" value="1"/>
</dbReference>
<dbReference type="eggNOG" id="COG2837">
    <property type="taxonomic scope" value="Bacteria"/>
</dbReference>
<keyword evidence="2 10" id="KW-0575">Peroxidase</keyword>
<evidence type="ECO:0000313" key="10">
    <source>
        <dbReference type="EMBL" id="AFY85018.1"/>
    </source>
</evidence>
<sequence length="477" mass="54605">MTLSEEDLQCLPGNGAGIDPDNPGEYAQLLEDLQGNILNSHGRDYSVHLFLQFKPDKTDEAKHWIQHFAQDSVKSARQQAESARQYREHRIDGGLFANFFLSRKGYEYLKFSPAKIPNDQPFRFGMKNPTIRQSLQDIEVNQWDAGYQEEIHALVIMADKNLVGLLQKVNTMAQQLRPVAEVINREDGFILKNYRGQFVEHFGFVDNISQPLFLKREIDKAKEKNSDFSKWDPRAALDLILAKDPNGKTEDSYGSYLVYRKLEQNVKGFREDQRNLGKKLGITEDLAGALVVGRFFDGTPVTLKEQPLYANPIRPVDTMNDFNYSQDTQGTQCPFHAHLRKTNPRGDTGRVESAITYEESLELERRHRIVRRGVSYGDNDLNQEPETGSGMLFLCFQADIENQFNFMQASWSNQKNFPQYNVGPDPLTGQPGGTQKWPKKWGESETENYDFQIRVTLKGGEYFFAPSMSFLKNIAET</sequence>
<evidence type="ECO:0000256" key="3">
    <source>
        <dbReference type="ARBA" id="ARBA00022617"/>
    </source>
</evidence>
<dbReference type="SUPFAM" id="SSF54909">
    <property type="entry name" value="Dimeric alpha+beta barrel"/>
    <property type="match status" value="1"/>
</dbReference>